<dbReference type="EMBL" id="QFGG01000002">
    <property type="protein sequence ID" value="TID45577.1"/>
    <property type="molecule type" value="Genomic_DNA"/>
</dbReference>
<comment type="caution">
    <text evidence="2">The sequence shown here is derived from an EMBL/GenBank/DDBJ whole genome shotgun (WGS) entry which is preliminary data.</text>
</comment>
<dbReference type="EMBL" id="QCXM01000002">
    <property type="protein sequence ID" value="PUT48811.1"/>
    <property type="molecule type" value="Genomic_DNA"/>
</dbReference>
<dbReference type="AlphaFoldDB" id="A0A3A5L9S7"/>
<protein>
    <submittedName>
        <fullName evidence="2">Uncharacterized protein</fullName>
    </submittedName>
</protein>
<evidence type="ECO:0000313" key="4">
    <source>
        <dbReference type="Proteomes" id="UP000251035"/>
    </source>
</evidence>
<name>A0A3A5L9S7_9GAMM</name>
<dbReference type="Proteomes" id="UP000251035">
    <property type="component" value="Unassembled WGS sequence"/>
</dbReference>
<evidence type="ECO:0000313" key="1">
    <source>
        <dbReference type="EMBL" id="PUT48811.1"/>
    </source>
</evidence>
<reference evidence="2 5" key="3">
    <citation type="submission" date="2018-09" db="EMBL/GenBank/DDBJ databases">
        <title>Draft genome sequences of Legionella taurinensis isolated from water samples.</title>
        <authorList>
            <person name="Chakeri A."/>
            <person name="Allerberger F."/>
            <person name="Kundi M."/>
            <person name="Ruppitsch W."/>
            <person name="Schmid D."/>
        </authorList>
    </citation>
    <scope>NUCLEOTIDE SEQUENCE [LARGE SCALE GENOMIC DNA]</scope>
    <source>
        <strain evidence="2 5">4570-18-6</strain>
    </source>
</reference>
<sequence length="71" mass="8348">MIIHFERGEQQSHSVGGYFKFVQLVPQLPLKNYFYLVSIHLTVNRLANCRRYSQNAGHPIQPIRLLHEIET</sequence>
<keyword evidence="4" id="KW-1185">Reference proteome</keyword>
<organism evidence="2 5">
    <name type="scientific">Legionella taurinensis</name>
    <dbReference type="NCBI Taxonomy" id="70611"/>
    <lineage>
        <taxon>Bacteria</taxon>
        <taxon>Pseudomonadati</taxon>
        <taxon>Pseudomonadota</taxon>
        <taxon>Gammaproteobacteria</taxon>
        <taxon>Legionellales</taxon>
        <taxon>Legionellaceae</taxon>
        <taxon>Legionella</taxon>
    </lineage>
</organism>
<proteinExistence type="predicted"/>
<evidence type="ECO:0000313" key="5">
    <source>
        <dbReference type="Proteomes" id="UP000270757"/>
    </source>
</evidence>
<dbReference type="Proteomes" id="UP000306421">
    <property type="component" value="Unassembled WGS sequence"/>
</dbReference>
<evidence type="ECO:0000313" key="3">
    <source>
        <dbReference type="EMBL" id="TID45577.1"/>
    </source>
</evidence>
<reference evidence="1 4" key="1">
    <citation type="submission" date="2018-04" db="EMBL/GenBank/DDBJ databases">
        <title>Whole genome sequence comparison of clinical and drinking water Legionella pneumophila isolates associated with the Flint Water Crisis.</title>
        <authorList>
            <person name="Garner E."/>
            <person name="Brown C."/>
            <person name="Schwake O."/>
            <person name="Coil D."/>
            <person name="Jospin G."/>
            <person name="Eisen J."/>
            <person name="Edwards M."/>
            <person name="Pruden A."/>
        </authorList>
    </citation>
    <scope>NUCLEOTIDE SEQUENCE [LARGE SCALE GENOMIC DNA]</scope>
    <source>
        <strain evidence="1 4">Genessee03</strain>
    </source>
</reference>
<dbReference type="EMBL" id="QZWB01000010">
    <property type="protein sequence ID" value="RJT45881.1"/>
    <property type="molecule type" value="Genomic_DNA"/>
</dbReference>
<reference evidence="3 6" key="2">
    <citation type="submission" date="2018-04" db="EMBL/GenBank/DDBJ databases">
        <title>Whole genome sequence comparison of clinical and drinking water Legionella pneumophila isolates.</title>
        <authorList>
            <person name="Garner E."/>
        </authorList>
    </citation>
    <scope>NUCLEOTIDE SEQUENCE [LARGE SCALE GENOMIC DNA]</scope>
    <source>
        <strain evidence="3 6">WH02</strain>
    </source>
</reference>
<dbReference type="Proteomes" id="UP000270757">
    <property type="component" value="Unassembled WGS sequence"/>
</dbReference>
<accession>A0A3A5L9S7</accession>
<evidence type="ECO:0000313" key="6">
    <source>
        <dbReference type="Proteomes" id="UP000306421"/>
    </source>
</evidence>
<evidence type="ECO:0000313" key="2">
    <source>
        <dbReference type="EMBL" id="RJT45881.1"/>
    </source>
</evidence>
<gene>
    <name evidence="2" type="ORF">D6J04_09790</name>
    <name evidence="1" type="ORF">DB745_01980</name>
    <name evidence="3" type="ORF">DIZ81_01975</name>
</gene>